<sequence length="150" mass="16388">MGDAEISFRHVVRSRRSEVESYLRAHVSGFHTSKNFAEEERNGDARVSLLFLSSSMGSSVITLPSPELAARRSLVRAAGAAVCCCRPHWSGGEERKRLAGRSWSSRCFWPARPSLAGENNRSEAAPGCRLVFAAARWPAPFAASPEQLGE</sequence>
<gene>
    <name evidence="1" type="ORF">KY290_022953</name>
</gene>
<dbReference type="Proteomes" id="UP000826656">
    <property type="component" value="Unassembled WGS sequence"/>
</dbReference>
<protein>
    <submittedName>
        <fullName evidence="1">Uncharacterized protein</fullName>
    </submittedName>
</protein>
<evidence type="ECO:0000313" key="2">
    <source>
        <dbReference type="Proteomes" id="UP000826656"/>
    </source>
</evidence>
<organism evidence="1 2">
    <name type="scientific">Solanum tuberosum</name>
    <name type="common">Potato</name>
    <dbReference type="NCBI Taxonomy" id="4113"/>
    <lineage>
        <taxon>Eukaryota</taxon>
        <taxon>Viridiplantae</taxon>
        <taxon>Streptophyta</taxon>
        <taxon>Embryophyta</taxon>
        <taxon>Tracheophyta</taxon>
        <taxon>Spermatophyta</taxon>
        <taxon>Magnoliopsida</taxon>
        <taxon>eudicotyledons</taxon>
        <taxon>Gunneridae</taxon>
        <taxon>Pentapetalae</taxon>
        <taxon>asterids</taxon>
        <taxon>lamiids</taxon>
        <taxon>Solanales</taxon>
        <taxon>Solanaceae</taxon>
        <taxon>Solanoideae</taxon>
        <taxon>Solaneae</taxon>
        <taxon>Solanum</taxon>
    </lineage>
</organism>
<proteinExistence type="predicted"/>
<reference evidence="1 2" key="1">
    <citation type="journal article" date="2021" name="bioRxiv">
        <title>Chromosome-scale and haplotype-resolved genome assembly of a tetraploid potato cultivar.</title>
        <authorList>
            <person name="Sun H."/>
            <person name="Jiao W.-B."/>
            <person name="Krause K."/>
            <person name="Campoy J.A."/>
            <person name="Goel M."/>
            <person name="Folz-Donahue K."/>
            <person name="Kukat C."/>
            <person name="Huettel B."/>
            <person name="Schneeberger K."/>
        </authorList>
    </citation>
    <scope>NUCLEOTIDE SEQUENCE [LARGE SCALE GENOMIC DNA]</scope>
    <source>
        <strain evidence="1">SolTubOtavaFocal</strain>
        <tissue evidence="1">Leaves</tissue>
    </source>
</reference>
<accession>A0ABQ7V8X9</accession>
<dbReference type="EMBL" id="JAIVGD010000015">
    <property type="protein sequence ID" value="KAH0759460.1"/>
    <property type="molecule type" value="Genomic_DNA"/>
</dbReference>
<keyword evidence="2" id="KW-1185">Reference proteome</keyword>
<name>A0ABQ7V8X9_SOLTU</name>
<comment type="caution">
    <text evidence="1">The sequence shown here is derived from an EMBL/GenBank/DDBJ whole genome shotgun (WGS) entry which is preliminary data.</text>
</comment>
<evidence type="ECO:0000313" key="1">
    <source>
        <dbReference type="EMBL" id="KAH0759460.1"/>
    </source>
</evidence>